<gene>
    <name evidence="2" type="ORF">HMPREF9134_00306</name>
</gene>
<dbReference type="Gene3D" id="3.40.50.720">
    <property type="entry name" value="NAD(P)-binding Rossmann-like Domain"/>
    <property type="match status" value="1"/>
</dbReference>
<protein>
    <submittedName>
        <fullName evidence="2">NAD dependent epimerase/dehydratase family protein</fullName>
    </submittedName>
</protein>
<name>L1NHS2_9PORP</name>
<dbReference type="InterPro" id="IPR050177">
    <property type="entry name" value="Lipid_A_modif_metabolic_enz"/>
</dbReference>
<evidence type="ECO:0000313" key="3">
    <source>
        <dbReference type="Proteomes" id="UP000010408"/>
    </source>
</evidence>
<comment type="caution">
    <text evidence="2">The sequence shown here is derived from an EMBL/GenBank/DDBJ whole genome shotgun (WGS) entry which is preliminary data.</text>
</comment>
<organism evidence="2 3">
    <name type="scientific">Porphyromonas catoniae F0037</name>
    <dbReference type="NCBI Taxonomy" id="1127696"/>
    <lineage>
        <taxon>Bacteria</taxon>
        <taxon>Pseudomonadati</taxon>
        <taxon>Bacteroidota</taxon>
        <taxon>Bacteroidia</taxon>
        <taxon>Bacteroidales</taxon>
        <taxon>Porphyromonadaceae</taxon>
        <taxon>Porphyromonas</taxon>
    </lineage>
</organism>
<dbReference type="eggNOG" id="COG0451">
    <property type="taxonomic scope" value="Bacteria"/>
</dbReference>
<dbReference type="SUPFAM" id="SSF51735">
    <property type="entry name" value="NAD(P)-binding Rossmann-fold domains"/>
    <property type="match status" value="1"/>
</dbReference>
<feature type="domain" description="NAD-dependent epimerase/dehydratase" evidence="1">
    <location>
        <begin position="4"/>
        <end position="235"/>
    </location>
</feature>
<dbReference type="Pfam" id="PF01370">
    <property type="entry name" value="Epimerase"/>
    <property type="match status" value="1"/>
</dbReference>
<evidence type="ECO:0000259" key="1">
    <source>
        <dbReference type="Pfam" id="PF01370"/>
    </source>
</evidence>
<sequence>MRRILITGASGFIGSHLVRVALSLGYEVWAAIRPESNRRKLEAQGVRLVEVDYSDEARLAQMLRAVLPSSLGEEPMWHYVIHNAGITKTAHTEEFQEVNAEQTRRLLSALSSLPTPPLRFVLMSSMSSYGAASGPLEPIRAEDEQHPHTLYGRSKCLAEHYTEQSGLPFTLLMPTGVYGPGDADYLLSLQGIARGINAMAGCKPQYLTFVYGEDVARAALFVLTKKEAEGERYIVADGGTYTDLEFGRMVQRLLGKKHVLHIRVPLPLVRLVCAFGSLRARLTGKVSPLNRDKYPLLAQRNWRCDASPLFALGFSPTRNLEEGLCETIATARASGDLPQ</sequence>
<accession>L1NHS2</accession>
<reference evidence="2 3" key="1">
    <citation type="submission" date="2012-05" db="EMBL/GenBank/DDBJ databases">
        <authorList>
            <person name="Weinstock G."/>
            <person name="Sodergren E."/>
            <person name="Lobos E.A."/>
            <person name="Fulton L."/>
            <person name="Fulton R."/>
            <person name="Courtney L."/>
            <person name="Fronick C."/>
            <person name="O'Laughlin M."/>
            <person name="Godfrey J."/>
            <person name="Wilson R.M."/>
            <person name="Miner T."/>
            <person name="Farmer C."/>
            <person name="Delehaunty K."/>
            <person name="Cordes M."/>
            <person name="Minx P."/>
            <person name="Tomlinson C."/>
            <person name="Chen J."/>
            <person name="Wollam A."/>
            <person name="Pepin K.H."/>
            <person name="Bhonagiri V."/>
            <person name="Zhang X."/>
            <person name="Suruliraj S."/>
            <person name="Warren W."/>
            <person name="Mitreva M."/>
            <person name="Mardis E.R."/>
            <person name="Wilson R.K."/>
        </authorList>
    </citation>
    <scope>NUCLEOTIDE SEQUENCE [LARGE SCALE GENOMIC DNA]</scope>
    <source>
        <strain evidence="2 3">F0037</strain>
    </source>
</reference>
<dbReference type="HOGENOM" id="CLU_007383_6_1_10"/>
<evidence type="ECO:0000313" key="2">
    <source>
        <dbReference type="EMBL" id="EKY02762.1"/>
    </source>
</evidence>
<dbReference type="AlphaFoldDB" id="L1NHS2"/>
<dbReference type="EMBL" id="AMEQ01000011">
    <property type="protein sequence ID" value="EKY02762.1"/>
    <property type="molecule type" value="Genomic_DNA"/>
</dbReference>
<dbReference type="STRING" id="1127696.HMPREF9134_00306"/>
<dbReference type="Proteomes" id="UP000010408">
    <property type="component" value="Unassembled WGS sequence"/>
</dbReference>
<dbReference type="RefSeq" id="WP_005468448.1">
    <property type="nucleotide sequence ID" value="NZ_KB291042.1"/>
</dbReference>
<dbReference type="InterPro" id="IPR001509">
    <property type="entry name" value="Epimerase_deHydtase"/>
</dbReference>
<dbReference type="PATRIC" id="fig|1127696.3.peg.257"/>
<dbReference type="InterPro" id="IPR036291">
    <property type="entry name" value="NAD(P)-bd_dom_sf"/>
</dbReference>
<proteinExistence type="predicted"/>
<dbReference type="PANTHER" id="PTHR43245">
    <property type="entry name" value="BIFUNCTIONAL POLYMYXIN RESISTANCE PROTEIN ARNA"/>
    <property type="match status" value="1"/>
</dbReference>
<dbReference type="PANTHER" id="PTHR43245:SF58">
    <property type="entry name" value="BLL5923 PROTEIN"/>
    <property type="match status" value="1"/>
</dbReference>